<feature type="compositionally biased region" description="Polar residues" evidence="5">
    <location>
        <begin position="201"/>
        <end position="211"/>
    </location>
</feature>
<dbReference type="InParanoid" id="A0A0L0HW24"/>
<dbReference type="VEuPathDB" id="FungiDB:SPPG_00769"/>
<evidence type="ECO:0000313" key="8">
    <source>
        <dbReference type="Proteomes" id="UP000053201"/>
    </source>
</evidence>
<dbReference type="AlphaFoldDB" id="A0A0L0HW24"/>
<dbReference type="Proteomes" id="UP000053201">
    <property type="component" value="Unassembled WGS sequence"/>
</dbReference>
<evidence type="ECO:0000256" key="2">
    <source>
        <dbReference type="ARBA" id="ARBA00022771"/>
    </source>
</evidence>
<dbReference type="OMA" id="TVYVFCC"/>
<dbReference type="GeneID" id="27684477"/>
<protein>
    <recommendedName>
        <fullName evidence="6">MYND-type domain-containing protein</fullName>
    </recommendedName>
</protein>
<evidence type="ECO:0000259" key="6">
    <source>
        <dbReference type="PROSITE" id="PS50865"/>
    </source>
</evidence>
<dbReference type="EMBL" id="KQ257450">
    <property type="protein sequence ID" value="KND05095.1"/>
    <property type="molecule type" value="Genomic_DNA"/>
</dbReference>
<evidence type="ECO:0000256" key="5">
    <source>
        <dbReference type="SAM" id="MobiDB-lite"/>
    </source>
</evidence>
<dbReference type="STRING" id="645134.A0A0L0HW24"/>
<dbReference type="PANTHER" id="PTHR12298">
    <property type="entry name" value="PCDC2 PROGRAMMED CELL DEATH PROTEIN 2 -RELATED"/>
    <property type="match status" value="1"/>
</dbReference>
<feature type="domain" description="MYND-type" evidence="6">
    <location>
        <begin position="131"/>
        <end position="168"/>
    </location>
</feature>
<dbReference type="PANTHER" id="PTHR12298:SF4">
    <property type="entry name" value="PROGRAMMED CELL DEATH PROTEIN 2"/>
    <property type="match status" value="1"/>
</dbReference>
<reference evidence="7 8" key="1">
    <citation type="submission" date="2009-08" db="EMBL/GenBank/DDBJ databases">
        <title>The Genome Sequence of Spizellomyces punctatus strain DAOM BR117.</title>
        <authorList>
            <consortium name="The Broad Institute Genome Sequencing Platform"/>
            <person name="Russ C."/>
            <person name="Cuomo C."/>
            <person name="Shea T."/>
            <person name="Young S.K."/>
            <person name="Zeng Q."/>
            <person name="Koehrsen M."/>
            <person name="Haas B."/>
            <person name="Borodovsky M."/>
            <person name="Guigo R."/>
            <person name="Alvarado L."/>
            <person name="Berlin A."/>
            <person name="Bochicchio J."/>
            <person name="Borenstein D."/>
            <person name="Chapman S."/>
            <person name="Chen Z."/>
            <person name="Engels R."/>
            <person name="Freedman E."/>
            <person name="Gellesch M."/>
            <person name="Goldberg J."/>
            <person name="Griggs A."/>
            <person name="Gujja S."/>
            <person name="Heiman D."/>
            <person name="Hepburn T."/>
            <person name="Howarth C."/>
            <person name="Jen D."/>
            <person name="Larson L."/>
            <person name="Lewis B."/>
            <person name="Mehta T."/>
            <person name="Park D."/>
            <person name="Pearson M."/>
            <person name="Roberts A."/>
            <person name="Saif S."/>
            <person name="Shenoy N."/>
            <person name="Sisk P."/>
            <person name="Stolte C."/>
            <person name="Sykes S."/>
            <person name="Thomson T."/>
            <person name="Walk T."/>
            <person name="White J."/>
            <person name="Yandava C."/>
            <person name="Burger G."/>
            <person name="Gray M.W."/>
            <person name="Holland P.W.H."/>
            <person name="King N."/>
            <person name="Lang F.B.F."/>
            <person name="Roger A.J."/>
            <person name="Ruiz-Trillo I."/>
            <person name="Lander E."/>
            <person name="Nusbaum C."/>
        </authorList>
    </citation>
    <scope>NUCLEOTIDE SEQUENCE [LARGE SCALE GENOMIC DNA]</scope>
    <source>
        <strain evidence="7 8">DAOM BR117</strain>
    </source>
</reference>
<dbReference type="GO" id="GO:0005737">
    <property type="term" value="C:cytoplasm"/>
    <property type="evidence" value="ECO:0007669"/>
    <property type="project" value="InterPro"/>
</dbReference>
<evidence type="ECO:0000313" key="7">
    <source>
        <dbReference type="EMBL" id="KND05095.1"/>
    </source>
</evidence>
<dbReference type="OrthoDB" id="443682at2759"/>
<dbReference type="GO" id="GO:0005634">
    <property type="term" value="C:nucleus"/>
    <property type="evidence" value="ECO:0007669"/>
    <property type="project" value="TreeGrafter"/>
</dbReference>
<feature type="region of interest" description="Disordered" evidence="5">
    <location>
        <begin position="192"/>
        <end position="221"/>
    </location>
</feature>
<dbReference type="FunCoup" id="A0A0L0HW24">
    <property type="interactions" value="341"/>
</dbReference>
<dbReference type="eggNOG" id="KOG2061">
    <property type="taxonomic scope" value="Eukaryota"/>
</dbReference>
<name>A0A0L0HW24_SPIPD</name>
<dbReference type="Gene3D" id="6.10.140.2220">
    <property type="match status" value="1"/>
</dbReference>
<dbReference type="GO" id="GO:0008270">
    <property type="term" value="F:zinc ion binding"/>
    <property type="evidence" value="ECO:0007669"/>
    <property type="project" value="UniProtKB-KW"/>
</dbReference>
<proteinExistence type="predicted"/>
<accession>A0A0L0HW24</accession>
<keyword evidence="2 4" id="KW-0863">Zinc-finger</keyword>
<evidence type="ECO:0000256" key="4">
    <source>
        <dbReference type="PROSITE-ProRule" id="PRU00134"/>
    </source>
</evidence>
<dbReference type="InterPro" id="IPR007320">
    <property type="entry name" value="PDCD2_C"/>
</dbReference>
<keyword evidence="3" id="KW-0862">Zinc</keyword>
<dbReference type="Pfam" id="PF04194">
    <property type="entry name" value="PDCD2_C"/>
    <property type="match status" value="1"/>
</dbReference>
<keyword evidence="8" id="KW-1185">Reference proteome</keyword>
<dbReference type="PROSITE" id="PS01360">
    <property type="entry name" value="ZF_MYND_1"/>
    <property type="match status" value="1"/>
</dbReference>
<gene>
    <name evidence="7" type="ORF">SPPG_00769</name>
</gene>
<dbReference type="Pfam" id="PF01753">
    <property type="entry name" value="zf-MYND"/>
    <property type="match status" value="1"/>
</dbReference>
<dbReference type="SUPFAM" id="SSF144232">
    <property type="entry name" value="HIT/MYND zinc finger-like"/>
    <property type="match status" value="1"/>
</dbReference>
<sequence length="350" mass="39804">MVVLEKGMPAIQLGFAEVPEEPLTYSLDDYPNKIGGKPFWLNPSKYLSWTDVVCSVCNKVMVLLVQFYTPEDEPPEAYHRVIYLFCCRDGKCHKTDWKGCFKVYRSQLGEWNPYYNPGEGMQVDSVQAPQCTVCGLEAPKTCSKCKKVHYCCREHQLVDWTGGHKAICGTDKNTIPSTTHLFPEFELVSEDEPEAEPVPTSIPTLPTPDTTSEQHQEEYEETSVDVDKPFLKFQKRISRSPSQVIRYARVSYSTDPTPLYVASTLPPPIPPCPCCNQPRTFEFQVMPQMLNVLDINHYDEHALDWGTVIVYSCAGNCWGEEVFREEVVWRQMFSEEGMGDAARRALEGKA</sequence>
<dbReference type="RefSeq" id="XP_016613134.1">
    <property type="nucleotide sequence ID" value="XM_016749097.1"/>
</dbReference>
<evidence type="ECO:0000256" key="1">
    <source>
        <dbReference type="ARBA" id="ARBA00022723"/>
    </source>
</evidence>
<dbReference type="PROSITE" id="PS50865">
    <property type="entry name" value="ZF_MYND_2"/>
    <property type="match status" value="1"/>
</dbReference>
<organism evidence="7 8">
    <name type="scientific">Spizellomyces punctatus (strain DAOM BR117)</name>
    <dbReference type="NCBI Taxonomy" id="645134"/>
    <lineage>
        <taxon>Eukaryota</taxon>
        <taxon>Fungi</taxon>
        <taxon>Fungi incertae sedis</taxon>
        <taxon>Chytridiomycota</taxon>
        <taxon>Chytridiomycota incertae sedis</taxon>
        <taxon>Chytridiomycetes</taxon>
        <taxon>Spizellomycetales</taxon>
        <taxon>Spizellomycetaceae</taxon>
        <taxon>Spizellomyces</taxon>
    </lineage>
</organism>
<dbReference type="InterPro" id="IPR002893">
    <property type="entry name" value="Znf_MYND"/>
</dbReference>
<keyword evidence="1" id="KW-0479">Metal-binding</keyword>
<evidence type="ECO:0000256" key="3">
    <source>
        <dbReference type="ARBA" id="ARBA00022833"/>
    </source>
</evidence>